<protein>
    <recommendedName>
        <fullName evidence="3">LPS export ABC transporter periplasmic protein LptC</fullName>
    </recommendedName>
</protein>
<evidence type="ECO:0008006" key="3">
    <source>
        <dbReference type="Google" id="ProtNLM"/>
    </source>
</evidence>
<reference evidence="1 2" key="1">
    <citation type="journal article" date="2017" name="Int. J. Syst. Evol. Microbiol.">
        <title>Rhodosalinus sediminis gen. nov., sp. nov., isolated from marine saltern.</title>
        <authorList>
            <person name="Guo L.Y."/>
            <person name="Ling S.K."/>
            <person name="Li C.M."/>
            <person name="Chen G.J."/>
            <person name="Du Z.J."/>
        </authorList>
    </citation>
    <scope>NUCLEOTIDE SEQUENCE [LARGE SCALE GENOMIC DNA]</scope>
    <source>
        <strain evidence="1 2">WDN1C137</strain>
    </source>
</reference>
<dbReference type="Proteomes" id="UP000257131">
    <property type="component" value="Unassembled WGS sequence"/>
</dbReference>
<comment type="caution">
    <text evidence="1">The sequence shown here is derived from an EMBL/GenBank/DDBJ whole genome shotgun (WGS) entry which is preliminary data.</text>
</comment>
<gene>
    <name evidence="1" type="ORF">DRV84_04570</name>
</gene>
<dbReference type="RefSeq" id="WP_115978692.1">
    <property type="nucleotide sequence ID" value="NZ_QOHR01000003.1"/>
</dbReference>
<proteinExistence type="predicted"/>
<sequence>MALGEETRSRVMAWLKLALPLAALGLLSVLFLLARPAAPPEPPAWLAERGETVRDGERVAGPTFATMTEDGTDLMLSARTARPEGAGRAAVEALRGTARLPDGSTIRLAARSGVLDDAAAEARLSGGVQIESSTGYRLEAELLTLDFDRLRMESGSPVTGRAPAGTLTAGRLVVEGGGDARGARLLFTDGVKLLYDPDG</sequence>
<name>A0A3D9BXU1_9RHOB</name>
<evidence type="ECO:0000313" key="1">
    <source>
        <dbReference type="EMBL" id="REC58309.1"/>
    </source>
</evidence>
<dbReference type="OrthoDB" id="7871110at2"/>
<dbReference type="EMBL" id="QOHR01000003">
    <property type="protein sequence ID" value="REC58309.1"/>
    <property type="molecule type" value="Genomic_DNA"/>
</dbReference>
<evidence type="ECO:0000313" key="2">
    <source>
        <dbReference type="Proteomes" id="UP000257131"/>
    </source>
</evidence>
<keyword evidence="2" id="KW-1185">Reference proteome</keyword>
<accession>A0A3D9BXU1</accession>
<organism evidence="1 2">
    <name type="scientific">Rhodosalinus sediminis</name>
    <dbReference type="NCBI Taxonomy" id="1940533"/>
    <lineage>
        <taxon>Bacteria</taxon>
        <taxon>Pseudomonadati</taxon>
        <taxon>Pseudomonadota</taxon>
        <taxon>Alphaproteobacteria</taxon>
        <taxon>Rhodobacterales</taxon>
        <taxon>Paracoccaceae</taxon>
        <taxon>Rhodosalinus</taxon>
    </lineage>
</organism>
<dbReference type="AlphaFoldDB" id="A0A3D9BXU1"/>